<reference evidence="2 3" key="1">
    <citation type="journal article" date="2018" name="Appl. Environ. Microbiol.">
        <title>Genome rearrangement shapes Prochlorococcus ecological adaptation.</title>
        <authorList>
            <person name="Yan W."/>
            <person name="Wei S."/>
            <person name="Wang Q."/>
            <person name="Xiao X."/>
            <person name="Zeng Q."/>
            <person name="Jiao N."/>
            <person name="Zhang R."/>
        </authorList>
    </citation>
    <scope>NUCLEOTIDE SEQUENCE [LARGE SCALE GENOMIC DNA]</scope>
    <source>
        <strain evidence="2 3">XMU1408</strain>
    </source>
</reference>
<dbReference type="AlphaFoldDB" id="A0A318R163"/>
<proteinExistence type="predicted"/>
<sequence length="161" mass="18712">MRYISELGCNNITLESIYRIYGWRFKTYNDKFLISKIANIEEHLLFINSELNNSNSTWFAYFEKIDSIQLPRIIGCSSLYNYSANSSSVSLGRLMVDPSFTSLGIASKLIKYSVDYAKNKLNCKTINLIVKNSNHRAIKIYERFGFELLESDESRKYILKI</sequence>
<dbReference type="SUPFAM" id="SSF55729">
    <property type="entry name" value="Acyl-CoA N-acyltransferases (Nat)"/>
    <property type="match status" value="1"/>
</dbReference>
<dbReference type="Pfam" id="PF00583">
    <property type="entry name" value="Acetyltransf_1"/>
    <property type="match status" value="1"/>
</dbReference>
<evidence type="ECO:0000313" key="3">
    <source>
        <dbReference type="Proteomes" id="UP000247807"/>
    </source>
</evidence>
<dbReference type="OrthoDB" id="9798006at2"/>
<dbReference type="InterPro" id="IPR050276">
    <property type="entry name" value="MshD_Acetyltransferase"/>
</dbReference>
<organism evidence="2 3">
    <name type="scientific">Prochlorococcus marinus XMU1408</name>
    <dbReference type="NCBI Taxonomy" id="2213228"/>
    <lineage>
        <taxon>Bacteria</taxon>
        <taxon>Bacillati</taxon>
        <taxon>Cyanobacteriota</taxon>
        <taxon>Cyanophyceae</taxon>
        <taxon>Synechococcales</taxon>
        <taxon>Prochlorococcaceae</taxon>
        <taxon>Prochlorococcus</taxon>
    </lineage>
</organism>
<dbReference type="InterPro" id="IPR000182">
    <property type="entry name" value="GNAT_dom"/>
</dbReference>
<dbReference type="Gene3D" id="3.40.630.30">
    <property type="match status" value="1"/>
</dbReference>
<evidence type="ECO:0000313" key="2">
    <source>
        <dbReference type="EMBL" id="PYE01169.1"/>
    </source>
</evidence>
<dbReference type="InterPro" id="IPR016181">
    <property type="entry name" value="Acyl_CoA_acyltransferase"/>
</dbReference>
<evidence type="ECO:0000259" key="1">
    <source>
        <dbReference type="PROSITE" id="PS51186"/>
    </source>
</evidence>
<dbReference type="GO" id="GO:0016747">
    <property type="term" value="F:acyltransferase activity, transferring groups other than amino-acyl groups"/>
    <property type="evidence" value="ECO:0007669"/>
    <property type="project" value="InterPro"/>
</dbReference>
<gene>
    <name evidence="2" type="ORF">DNJ73_07005</name>
</gene>
<protein>
    <recommendedName>
        <fullName evidence="1">N-acetyltransferase domain-containing protein</fullName>
    </recommendedName>
</protein>
<dbReference type="Proteomes" id="UP000247807">
    <property type="component" value="Unassembled WGS sequence"/>
</dbReference>
<accession>A0A318R163</accession>
<comment type="caution">
    <text evidence="2">The sequence shown here is derived from an EMBL/GenBank/DDBJ whole genome shotgun (WGS) entry which is preliminary data.</text>
</comment>
<feature type="domain" description="N-acetyltransferase" evidence="1">
    <location>
        <begin position="1"/>
        <end position="161"/>
    </location>
</feature>
<dbReference type="PROSITE" id="PS51186">
    <property type="entry name" value="GNAT"/>
    <property type="match status" value="1"/>
</dbReference>
<dbReference type="CDD" id="cd04301">
    <property type="entry name" value="NAT_SF"/>
    <property type="match status" value="1"/>
</dbReference>
<dbReference type="EMBL" id="QJUE01000005">
    <property type="protein sequence ID" value="PYE01169.1"/>
    <property type="molecule type" value="Genomic_DNA"/>
</dbReference>
<dbReference type="PANTHER" id="PTHR43617">
    <property type="entry name" value="L-AMINO ACID N-ACETYLTRANSFERASE"/>
    <property type="match status" value="1"/>
</dbReference>
<name>A0A318R163_PROMR</name>